<evidence type="ECO:0000313" key="2">
    <source>
        <dbReference type="Proteomes" id="UP000011690"/>
    </source>
</evidence>
<evidence type="ECO:0000313" key="1">
    <source>
        <dbReference type="EMBL" id="ELY50222.1"/>
    </source>
</evidence>
<dbReference type="OrthoDB" id="270718at2157"/>
<dbReference type="RefSeq" id="WP_006065259.1">
    <property type="nucleotide sequence ID" value="NZ_AOHY01000011.1"/>
</dbReference>
<reference evidence="1 2" key="1">
    <citation type="journal article" date="2014" name="PLoS Genet.">
        <title>Phylogenetically driven sequencing of extremely halophilic archaea reveals strategies for static and dynamic osmo-response.</title>
        <authorList>
            <person name="Becker E.A."/>
            <person name="Seitzer P.M."/>
            <person name="Tritt A."/>
            <person name="Larsen D."/>
            <person name="Krusor M."/>
            <person name="Yao A.I."/>
            <person name="Wu D."/>
            <person name="Madern D."/>
            <person name="Eisen J.A."/>
            <person name="Darling A.E."/>
            <person name="Facciotti M.T."/>
        </authorList>
    </citation>
    <scope>NUCLEOTIDE SEQUENCE [LARGE SCALE GENOMIC DNA]</scope>
    <source>
        <strain evidence="1 2">JCM 10635</strain>
    </source>
</reference>
<keyword evidence="2" id="KW-1185">Reference proteome</keyword>
<name>L9WLG3_9EURY</name>
<dbReference type="GeneID" id="39851072"/>
<comment type="caution">
    <text evidence="1">The sequence shown here is derived from an EMBL/GenBank/DDBJ whole genome shotgun (WGS) entry which is preliminary data.</text>
</comment>
<dbReference type="eggNOG" id="arCOG10790">
    <property type="taxonomic scope" value="Archaea"/>
</dbReference>
<organism evidence="1 2">
    <name type="scientific">Natronorubrum bangense JCM 10635</name>
    <dbReference type="NCBI Taxonomy" id="1227500"/>
    <lineage>
        <taxon>Archaea</taxon>
        <taxon>Methanobacteriati</taxon>
        <taxon>Methanobacteriota</taxon>
        <taxon>Stenosarchaea group</taxon>
        <taxon>Halobacteria</taxon>
        <taxon>Halobacteriales</taxon>
        <taxon>Natrialbaceae</taxon>
        <taxon>Natronorubrum</taxon>
    </lineage>
</organism>
<dbReference type="PATRIC" id="fig|1227500.6.peg.1097"/>
<dbReference type="EMBL" id="AOHY01000011">
    <property type="protein sequence ID" value="ELY50222.1"/>
    <property type="molecule type" value="Genomic_DNA"/>
</dbReference>
<dbReference type="Proteomes" id="UP000011690">
    <property type="component" value="Unassembled WGS sequence"/>
</dbReference>
<sequence length="129" mass="14428">MSPDYPPIPRDKLPPGWGPANCCDGQFSYRHSQPPLELVADRTAADRSHPGLGLSRCWELRYRYFLADQSVAEAIGRVSTRQAAIKGMLECMHHVHERVDEPAGPGEIRDVLEQVRLSDVVPDTLSPIR</sequence>
<dbReference type="AlphaFoldDB" id="L9WLG3"/>
<accession>L9WLG3</accession>
<protein>
    <submittedName>
        <fullName evidence="1">Uncharacterized protein</fullName>
    </submittedName>
</protein>
<gene>
    <name evidence="1" type="ORF">C494_05423</name>
</gene>
<proteinExistence type="predicted"/>